<evidence type="ECO:0000313" key="11">
    <source>
        <dbReference type="EMBL" id="KAL3095388.1"/>
    </source>
</evidence>
<dbReference type="GO" id="GO:0006397">
    <property type="term" value="P:mRNA processing"/>
    <property type="evidence" value="ECO:0007669"/>
    <property type="project" value="UniProtKB-KW"/>
</dbReference>
<keyword evidence="6" id="KW-0863">Zinc-finger</keyword>
<comment type="subcellular location">
    <subcellularLocation>
        <location evidence="1">Nucleus</location>
    </subcellularLocation>
</comment>
<dbReference type="InterPro" id="IPR000690">
    <property type="entry name" value="Matrin/U1-C_Znf_C2H2"/>
</dbReference>
<dbReference type="Proteomes" id="UP001620645">
    <property type="component" value="Unassembled WGS sequence"/>
</dbReference>
<comment type="similarity">
    <text evidence="2">Belongs to the SF3A3 family.</text>
</comment>
<protein>
    <recommendedName>
        <fullName evidence="10">Matrin-type domain-containing protein</fullName>
    </recommendedName>
</protein>
<evidence type="ECO:0000256" key="7">
    <source>
        <dbReference type="ARBA" id="ARBA00022833"/>
    </source>
</evidence>
<dbReference type="InterPro" id="IPR025086">
    <property type="entry name" value="SDE2/SF3A3_SAP"/>
</dbReference>
<sequence>MESLLEVQRNCHEERERCIDLMVNEFMMDKKSQRERINSDQRIKRLIERNQLATEKLINAYKDEHGERSKEVQSIGGPNEFAEFYSRLKTLKDVHRKNPNDTARTLTIEFQEMANYIQDPDRLEKEMVRFTDEEGYGKFLDLHSLHEQYVNLKEVTRVDYISYLSKFDDLHELSREKTKKTGAYKTYVVSLEEYLRDFISRAKPLIDIVLELDRVDKDFEEKWKEGKMIGWSNEKPSGAMTKFAQPSAEIDLSNFNSLEELEELGADRLKAALIELGLKCGGTVKERALRLLSTKNSDGSTVVNGNGKFNAEDTKEENRKYTLAKAETHILRLSELVSSERAATRENIERKQARAVGEEEEEDDVEEVYEVEEEADNVPYNPKNLPLDWDGKPIPYWLYKLHGLNIGYSCEICGNQVYKGPKAFQRHFTEWRHSHGMRCLGIPNTAHFTNITKINDAIELWKKICDEKNRNKWNPEADEEFEDSLGNVVNRRTYEDLKRQGLL</sequence>
<dbReference type="InterPro" id="IPR051421">
    <property type="entry name" value="RNA_Proc_DNA_Dmg_Regulator"/>
</dbReference>
<evidence type="ECO:0000313" key="12">
    <source>
        <dbReference type="Proteomes" id="UP001620645"/>
    </source>
</evidence>
<keyword evidence="3" id="KW-0597">Phosphoprotein</keyword>
<evidence type="ECO:0000256" key="5">
    <source>
        <dbReference type="ARBA" id="ARBA00022723"/>
    </source>
</evidence>
<evidence type="ECO:0000256" key="8">
    <source>
        <dbReference type="ARBA" id="ARBA00023187"/>
    </source>
</evidence>
<keyword evidence="7" id="KW-0862">Zinc</keyword>
<dbReference type="GO" id="GO:0008380">
    <property type="term" value="P:RNA splicing"/>
    <property type="evidence" value="ECO:0007669"/>
    <property type="project" value="UniProtKB-KW"/>
</dbReference>
<keyword evidence="9" id="KW-0539">Nucleus</keyword>
<name>A0ABD2JXQ9_HETSC</name>
<dbReference type="AlphaFoldDB" id="A0ABD2JXQ9"/>
<evidence type="ECO:0000256" key="3">
    <source>
        <dbReference type="ARBA" id="ARBA00022553"/>
    </source>
</evidence>
<dbReference type="PROSITE" id="PS50171">
    <property type="entry name" value="ZF_MATRIN"/>
    <property type="match status" value="1"/>
</dbReference>
<dbReference type="Pfam" id="PF16837">
    <property type="entry name" value="SF3A3"/>
    <property type="match status" value="1"/>
</dbReference>
<keyword evidence="8" id="KW-0508">mRNA splicing</keyword>
<feature type="domain" description="Matrin-type" evidence="10">
    <location>
        <begin position="408"/>
        <end position="439"/>
    </location>
</feature>
<dbReference type="GO" id="GO:0005634">
    <property type="term" value="C:nucleus"/>
    <property type="evidence" value="ECO:0007669"/>
    <property type="project" value="UniProtKB-SubCell"/>
</dbReference>
<organism evidence="11 12">
    <name type="scientific">Heterodera schachtii</name>
    <name type="common">Sugarbeet cyst nematode worm</name>
    <name type="synonym">Tylenchus schachtii</name>
    <dbReference type="NCBI Taxonomy" id="97005"/>
    <lineage>
        <taxon>Eukaryota</taxon>
        <taxon>Metazoa</taxon>
        <taxon>Ecdysozoa</taxon>
        <taxon>Nematoda</taxon>
        <taxon>Chromadorea</taxon>
        <taxon>Rhabditida</taxon>
        <taxon>Tylenchina</taxon>
        <taxon>Tylenchomorpha</taxon>
        <taxon>Tylenchoidea</taxon>
        <taxon>Heteroderidae</taxon>
        <taxon>Heteroderinae</taxon>
        <taxon>Heterodera</taxon>
    </lineage>
</organism>
<dbReference type="InterPro" id="IPR031774">
    <property type="entry name" value="SF3A3_dom"/>
</dbReference>
<keyword evidence="5" id="KW-0479">Metal-binding</keyword>
<evidence type="ECO:0000256" key="6">
    <source>
        <dbReference type="ARBA" id="ARBA00022771"/>
    </source>
</evidence>
<proteinExistence type="inferred from homology"/>
<keyword evidence="4" id="KW-0507">mRNA processing</keyword>
<dbReference type="InterPro" id="IPR021966">
    <property type="entry name" value="SF3a60_bindingd"/>
</dbReference>
<dbReference type="PANTHER" id="PTHR12786:SF2">
    <property type="entry name" value="SPLICING FACTOR 3A SUBUNIT 3"/>
    <property type="match status" value="1"/>
</dbReference>
<keyword evidence="12" id="KW-1185">Reference proteome</keyword>
<gene>
    <name evidence="11" type="ORF">niasHS_007487</name>
</gene>
<dbReference type="Pfam" id="PF12108">
    <property type="entry name" value="SF3a60_bindingd"/>
    <property type="match status" value="1"/>
</dbReference>
<dbReference type="EMBL" id="JBICCN010000083">
    <property type="protein sequence ID" value="KAL3095388.1"/>
    <property type="molecule type" value="Genomic_DNA"/>
</dbReference>
<reference evidence="11 12" key="1">
    <citation type="submission" date="2024-10" db="EMBL/GenBank/DDBJ databases">
        <authorList>
            <person name="Kim D."/>
        </authorList>
    </citation>
    <scope>NUCLEOTIDE SEQUENCE [LARGE SCALE GENOMIC DNA]</scope>
    <source>
        <strain evidence="11">Taebaek</strain>
    </source>
</reference>
<comment type="caution">
    <text evidence="11">The sequence shown here is derived from an EMBL/GenBank/DDBJ whole genome shotgun (WGS) entry which is preliminary data.</text>
</comment>
<dbReference type="Pfam" id="PF11931">
    <property type="entry name" value="SF3a60_Prp9_C"/>
    <property type="match status" value="1"/>
</dbReference>
<evidence type="ECO:0000256" key="4">
    <source>
        <dbReference type="ARBA" id="ARBA00022664"/>
    </source>
</evidence>
<evidence type="ECO:0000256" key="9">
    <source>
        <dbReference type="ARBA" id="ARBA00023242"/>
    </source>
</evidence>
<dbReference type="GO" id="GO:0008270">
    <property type="term" value="F:zinc ion binding"/>
    <property type="evidence" value="ECO:0007669"/>
    <property type="project" value="UniProtKB-KW"/>
</dbReference>
<dbReference type="InterPro" id="IPR024598">
    <property type="entry name" value="SF3a60/Prp9_C"/>
</dbReference>
<dbReference type="PANTHER" id="PTHR12786">
    <property type="entry name" value="SPLICING FACTOR SF3A-RELATED"/>
    <property type="match status" value="1"/>
</dbReference>
<evidence type="ECO:0000259" key="10">
    <source>
        <dbReference type="PROSITE" id="PS50171"/>
    </source>
</evidence>
<dbReference type="Pfam" id="PF13297">
    <property type="entry name" value="SDE2_2C"/>
    <property type="match status" value="1"/>
</dbReference>
<evidence type="ECO:0000256" key="1">
    <source>
        <dbReference type="ARBA" id="ARBA00004123"/>
    </source>
</evidence>
<evidence type="ECO:0000256" key="2">
    <source>
        <dbReference type="ARBA" id="ARBA00008776"/>
    </source>
</evidence>
<accession>A0ABD2JXQ9</accession>